<protein>
    <submittedName>
        <fullName evidence="3">Ribulose-5-phosphate 4-epimerase/Fuculose-1-phosphate aldolase</fullName>
    </submittedName>
</protein>
<feature type="domain" description="Class II aldolase/adducin N-terminal" evidence="2">
    <location>
        <begin position="27"/>
        <end position="208"/>
    </location>
</feature>
<accession>A0A1Y6CSY8</accession>
<dbReference type="Gene3D" id="3.40.225.10">
    <property type="entry name" value="Class II aldolase/adducin N-terminal domain"/>
    <property type="match status" value="1"/>
</dbReference>
<sequence>MDSRASASTRVDSNSAALAEAEREMRLDLAAAYRLVALHGLDDSIFTHISARLPGSHDRFLLNAYGLRFDEVTAGSLVTVDLDGEILDDPTGWGINPAGFTIHSAIHAARPDVTCVLHTHTPAGVAVSCQRDGLLPLNQWSLQFHGRLAYHDYESIALDLDERGRLAADLGERPAMILRNHGLLTVGRSVAEAWKLMHNLERSCVAQLRLQASGAPLVQPSEAVAKKTAGQYAAAYDAMESGAAADREWAAFRRLVERRCPGYDA</sequence>
<name>A0A1Y6CSY8_9PROT</name>
<dbReference type="SMART" id="SM01007">
    <property type="entry name" value="Aldolase_II"/>
    <property type="match status" value="1"/>
</dbReference>
<dbReference type="InterPro" id="IPR001303">
    <property type="entry name" value="Aldolase_II/adducin_N"/>
</dbReference>
<evidence type="ECO:0000313" key="4">
    <source>
        <dbReference type="Proteomes" id="UP000192917"/>
    </source>
</evidence>
<dbReference type="Pfam" id="PF00596">
    <property type="entry name" value="Aldolase_II"/>
    <property type="match status" value="1"/>
</dbReference>
<reference evidence="3 4" key="1">
    <citation type="submission" date="2017-04" db="EMBL/GenBank/DDBJ databases">
        <authorList>
            <person name="Afonso C.L."/>
            <person name="Miller P.J."/>
            <person name="Scott M.A."/>
            <person name="Spackman E."/>
            <person name="Goraichik I."/>
            <person name="Dimitrov K.M."/>
            <person name="Suarez D.L."/>
            <person name="Swayne D.E."/>
        </authorList>
    </citation>
    <scope>NUCLEOTIDE SEQUENCE [LARGE SCALE GENOMIC DNA]</scope>
    <source>
        <strain evidence="3 4">USBA 355</strain>
    </source>
</reference>
<evidence type="ECO:0000256" key="1">
    <source>
        <dbReference type="ARBA" id="ARBA00037961"/>
    </source>
</evidence>
<gene>
    <name evidence="3" type="ORF">SAMN05428998_13640</name>
</gene>
<dbReference type="InterPro" id="IPR036409">
    <property type="entry name" value="Aldolase_II/adducin_N_sf"/>
</dbReference>
<keyword evidence="4" id="KW-1185">Reference proteome</keyword>
<dbReference type="Proteomes" id="UP000192917">
    <property type="component" value="Unassembled WGS sequence"/>
</dbReference>
<dbReference type="STRING" id="560819.SAMN05428998_13640"/>
<dbReference type="EMBL" id="FWZX01000036">
    <property type="protein sequence ID" value="SMF77147.1"/>
    <property type="molecule type" value="Genomic_DNA"/>
</dbReference>
<evidence type="ECO:0000259" key="2">
    <source>
        <dbReference type="SMART" id="SM01007"/>
    </source>
</evidence>
<evidence type="ECO:0000313" key="3">
    <source>
        <dbReference type="EMBL" id="SMF77147.1"/>
    </source>
</evidence>
<dbReference type="InterPro" id="IPR051017">
    <property type="entry name" value="Aldolase-II_Adducin_sf"/>
</dbReference>
<dbReference type="SUPFAM" id="SSF53639">
    <property type="entry name" value="AraD/HMP-PK domain-like"/>
    <property type="match status" value="1"/>
</dbReference>
<proteinExistence type="inferred from homology"/>
<dbReference type="PANTHER" id="PTHR10672">
    <property type="entry name" value="ADDUCIN"/>
    <property type="match status" value="1"/>
</dbReference>
<dbReference type="GO" id="GO:0005856">
    <property type="term" value="C:cytoskeleton"/>
    <property type="evidence" value="ECO:0007669"/>
    <property type="project" value="TreeGrafter"/>
</dbReference>
<dbReference type="PANTHER" id="PTHR10672:SF3">
    <property type="entry name" value="PROTEIN HU-LI TAI SHAO"/>
    <property type="match status" value="1"/>
</dbReference>
<dbReference type="AlphaFoldDB" id="A0A1Y6CSY8"/>
<dbReference type="NCBIfam" id="NF005451">
    <property type="entry name" value="PRK07044.1"/>
    <property type="match status" value="1"/>
</dbReference>
<dbReference type="RefSeq" id="WP_085126007.1">
    <property type="nucleotide sequence ID" value="NZ_FWZX01000036.1"/>
</dbReference>
<organism evidence="3 4">
    <name type="scientific">Tistlia consotensis USBA 355</name>
    <dbReference type="NCBI Taxonomy" id="560819"/>
    <lineage>
        <taxon>Bacteria</taxon>
        <taxon>Pseudomonadati</taxon>
        <taxon>Pseudomonadota</taxon>
        <taxon>Alphaproteobacteria</taxon>
        <taxon>Rhodospirillales</taxon>
        <taxon>Rhodovibrionaceae</taxon>
        <taxon>Tistlia</taxon>
    </lineage>
</organism>
<comment type="similarity">
    <text evidence="1">Belongs to the aldolase class II family.</text>
</comment>
<dbReference type="GO" id="GO:0051015">
    <property type="term" value="F:actin filament binding"/>
    <property type="evidence" value="ECO:0007669"/>
    <property type="project" value="TreeGrafter"/>
</dbReference>